<accession>A0AAN7H7C6</accession>
<evidence type="ECO:0000256" key="2">
    <source>
        <dbReference type="ARBA" id="ARBA00006164"/>
    </source>
</evidence>
<keyword evidence="4 7" id="KW-0747">Spliceosome</keyword>
<evidence type="ECO:0000313" key="10">
    <source>
        <dbReference type="EMBL" id="KAK4230914.1"/>
    </source>
</evidence>
<feature type="domain" description="Pre-mRNA-splicing factor 38 C-terminal" evidence="9">
    <location>
        <begin position="196"/>
        <end position="285"/>
    </location>
</feature>
<comment type="similarity">
    <text evidence="2 7">Belongs to the PRP38 family.</text>
</comment>
<dbReference type="Proteomes" id="UP001301958">
    <property type="component" value="Unassembled WGS sequence"/>
</dbReference>
<evidence type="ECO:0000259" key="9">
    <source>
        <dbReference type="Pfam" id="PF12871"/>
    </source>
</evidence>
<dbReference type="AlphaFoldDB" id="A0AAN7H7C6"/>
<dbReference type="Pfam" id="PF03371">
    <property type="entry name" value="PRP38"/>
    <property type="match status" value="1"/>
</dbReference>
<dbReference type="PANTHER" id="PTHR23142">
    <property type="entry name" value="PRE-MRNA-SPLICING FACTOR 38A-RELATED"/>
    <property type="match status" value="1"/>
</dbReference>
<keyword evidence="3 7" id="KW-0507">mRNA processing</keyword>
<sequence length="302" mass="35242">MPPKQEYHRADERAFLDERGTSASLTPNGFNPATILEKAVRERIIDSYFYKEQCFAINEADIVDRVVSYVEFIGGVTGVTQKPTPFLCLAFKLLQLAPSDEILDEYLNFGGEKFKYLRALAVFYIRLTRQDKDVYTKLEPFLEDRRKLKRKGRNGMSLTFMDSFVDDLLTKDRVCATSLWKMRKRDILEDLEVLEPRVSPLGNLEDLLEEEEEEDVKMEENGGYESESVVVRSISRSRNRSRSGTYSRSRSRSRSPRRSKSPRRSRSRSRSESSPRRHRSDDDDRMDIDRLVRDREEGERAP</sequence>
<organism evidence="10 11">
    <name type="scientific">Podospora fimiseda</name>
    <dbReference type="NCBI Taxonomy" id="252190"/>
    <lineage>
        <taxon>Eukaryota</taxon>
        <taxon>Fungi</taxon>
        <taxon>Dikarya</taxon>
        <taxon>Ascomycota</taxon>
        <taxon>Pezizomycotina</taxon>
        <taxon>Sordariomycetes</taxon>
        <taxon>Sordariomycetidae</taxon>
        <taxon>Sordariales</taxon>
        <taxon>Podosporaceae</taxon>
        <taxon>Podospora</taxon>
    </lineage>
</organism>
<comment type="subcellular location">
    <subcellularLocation>
        <location evidence="1 7">Nucleus</location>
    </subcellularLocation>
</comment>
<feature type="compositionally biased region" description="Acidic residues" evidence="8">
    <location>
        <begin position="206"/>
        <end position="217"/>
    </location>
</feature>
<dbReference type="GO" id="GO:0000398">
    <property type="term" value="P:mRNA splicing, via spliceosome"/>
    <property type="evidence" value="ECO:0007669"/>
    <property type="project" value="UniProtKB-UniRule"/>
</dbReference>
<evidence type="ECO:0000256" key="8">
    <source>
        <dbReference type="SAM" id="MobiDB-lite"/>
    </source>
</evidence>
<feature type="compositionally biased region" description="Basic and acidic residues" evidence="8">
    <location>
        <begin position="269"/>
        <end position="302"/>
    </location>
</feature>
<evidence type="ECO:0000256" key="7">
    <source>
        <dbReference type="RuleBase" id="RU367025"/>
    </source>
</evidence>
<dbReference type="InterPro" id="IPR024767">
    <property type="entry name" value="PRP38_C"/>
</dbReference>
<name>A0AAN7H7C6_9PEZI</name>
<proteinExistence type="inferred from homology"/>
<gene>
    <name evidence="10" type="ORF">QBC38DRAFT_467278</name>
</gene>
<dbReference type="EMBL" id="MU865295">
    <property type="protein sequence ID" value="KAK4230914.1"/>
    <property type="molecule type" value="Genomic_DNA"/>
</dbReference>
<feature type="region of interest" description="Disordered" evidence="8">
    <location>
        <begin position="204"/>
        <end position="302"/>
    </location>
</feature>
<keyword evidence="5 7" id="KW-0508">mRNA splicing</keyword>
<keyword evidence="6 7" id="KW-0539">Nucleus</keyword>
<reference evidence="10" key="2">
    <citation type="submission" date="2023-05" db="EMBL/GenBank/DDBJ databases">
        <authorList>
            <consortium name="Lawrence Berkeley National Laboratory"/>
            <person name="Steindorff A."/>
            <person name="Hensen N."/>
            <person name="Bonometti L."/>
            <person name="Westerberg I."/>
            <person name="Brannstrom I.O."/>
            <person name="Guillou S."/>
            <person name="Cros-Aarteil S."/>
            <person name="Calhoun S."/>
            <person name="Haridas S."/>
            <person name="Kuo A."/>
            <person name="Mondo S."/>
            <person name="Pangilinan J."/>
            <person name="Riley R."/>
            <person name="Labutti K."/>
            <person name="Andreopoulos B."/>
            <person name="Lipzen A."/>
            <person name="Chen C."/>
            <person name="Yanf M."/>
            <person name="Daum C."/>
            <person name="Ng V."/>
            <person name="Clum A."/>
            <person name="Ohm R."/>
            <person name="Martin F."/>
            <person name="Silar P."/>
            <person name="Natvig D."/>
            <person name="Lalanne C."/>
            <person name="Gautier V."/>
            <person name="Ament-Velasquez S.L."/>
            <person name="Kruys A."/>
            <person name="Hutchinson M.I."/>
            <person name="Powell A.J."/>
            <person name="Barry K."/>
            <person name="Miller A.N."/>
            <person name="Grigoriev I.V."/>
            <person name="Debuchy R."/>
            <person name="Gladieux P."/>
            <person name="Thoren M.H."/>
            <person name="Johannesson H."/>
        </authorList>
    </citation>
    <scope>NUCLEOTIDE SEQUENCE</scope>
    <source>
        <strain evidence="10">CBS 990.96</strain>
    </source>
</reference>
<reference evidence="10" key="1">
    <citation type="journal article" date="2023" name="Mol. Phylogenet. Evol.">
        <title>Genome-scale phylogeny and comparative genomics of the fungal order Sordariales.</title>
        <authorList>
            <person name="Hensen N."/>
            <person name="Bonometti L."/>
            <person name="Westerberg I."/>
            <person name="Brannstrom I.O."/>
            <person name="Guillou S."/>
            <person name="Cros-Aarteil S."/>
            <person name="Calhoun S."/>
            <person name="Haridas S."/>
            <person name="Kuo A."/>
            <person name="Mondo S."/>
            <person name="Pangilinan J."/>
            <person name="Riley R."/>
            <person name="LaButti K."/>
            <person name="Andreopoulos B."/>
            <person name="Lipzen A."/>
            <person name="Chen C."/>
            <person name="Yan M."/>
            <person name="Daum C."/>
            <person name="Ng V."/>
            <person name="Clum A."/>
            <person name="Steindorff A."/>
            <person name="Ohm R.A."/>
            <person name="Martin F."/>
            <person name="Silar P."/>
            <person name="Natvig D.O."/>
            <person name="Lalanne C."/>
            <person name="Gautier V."/>
            <person name="Ament-Velasquez S.L."/>
            <person name="Kruys A."/>
            <person name="Hutchinson M.I."/>
            <person name="Powell A.J."/>
            <person name="Barry K."/>
            <person name="Miller A.N."/>
            <person name="Grigoriev I.V."/>
            <person name="Debuchy R."/>
            <person name="Gladieux P."/>
            <person name="Hiltunen Thoren M."/>
            <person name="Johannesson H."/>
        </authorList>
    </citation>
    <scope>NUCLEOTIDE SEQUENCE</scope>
    <source>
        <strain evidence="10">CBS 990.96</strain>
    </source>
</reference>
<evidence type="ECO:0000256" key="6">
    <source>
        <dbReference type="ARBA" id="ARBA00023242"/>
    </source>
</evidence>
<comment type="function">
    <text evidence="7">Required for pre-mRNA splicing.</text>
</comment>
<dbReference type="Pfam" id="PF12871">
    <property type="entry name" value="PRP38_assoc"/>
    <property type="match status" value="1"/>
</dbReference>
<dbReference type="InterPro" id="IPR005037">
    <property type="entry name" value="PRP38"/>
</dbReference>
<comment type="caution">
    <text evidence="10">The sequence shown here is derived from an EMBL/GenBank/DDBJ whole genome shotgun (WGS) entry which is preliminary data.</text>
</comment>
<evidence type="ECO:0000313" key="11">
    <source>
        <dbReference type="Proteomes" id="UP001301958"/>
    </source>
</evidence>
<evidence type="ECO:0000256" key="4">
    <source>
        <dbReference type="ARBA" id="ARBA00022728"/>
    </source>
</evidence>
<evidence type="ECO:0000256" key="5">
    <source>
        <dbReference type="ARBA" id="ARBA00023187"/>
    </source>
</evidence>
<protein>
    <recommendedName>
        <fullName evidence="7">Pre-mRNA-splicing factor 38</fullName>
    </recommendedName>
</protein>
<keyword evidence="11" id="KW-1185">Reference proteome</keyword>
<evidence type="ECO:0000256" key="1">
    <source>
        <dbReference type="ARBA" id="ARBA00004123"/>
    </source>
</evidence>
<evidence type="ECO:0000256" key="3">
    <source>
        <dbReference type="ARBA" id="ARBA00022664"/>
    </source>
</evidence>
<feature type="compositionally biased region" description="Basic residues" evidence="8">
    <location>
        <begin position="249"/>
        <end position="268"/>
    </location>
</feature>
<dbReference type="GO" id="GO:0005681">
    <property type="term" value="C:spliceosomal complex"/>
    <property type="evidence" value="ECO:0007669"/>
    <property type="project" value="UniProtKB-KW"/>
</dbReference>